<feature type="region of interest" description="Disordered" evidence="1">
    <location>
        <begin position="68"/>
        <end position="87"/>
    </location>
</feature>
<protein>
    <submittedName>
        <fullName evidence="2">Unnamed protein product</fullName>
    </submittedName>
</protein>
<evidence type="ECO:0000313" key="3">
    <source>
        <dbReference type="Proteomes" id="UP001165121"/>
    </source>
</evidence>
<organism evidence="2 3">
    <name type="scientific">Phytophthora fragariaefolia</name>
    <dbReference type="NCBI Taxonomy" id="1490495"/>
    <lineage>
        <taxon>Eukaryota</taxon>
        <taxon>Sar</taxon>
        <taxon>Stramenopiles</taxon>
        <taxon>Oomycota</taxon>
        <taxon>Peronosporomycetes</taxon>
        <taxon>Peronosporales</taxon>
        <taxon>Peronosporaceae</taxon>
        <taxon>Phytophthora</taxon>
    </lineage>
</organism>
<dbReference type="Proteomes" id="UP001165121">
    <property type="component" value="Unassembled WGS sequence"/>
</dbReference>
<evidence type="ECO:0000313" key="2">
    <source>
        <dbReference type="EMBL" id="GMF48298.1"/>
    </source>
</evidence>
<sequence>MSLVRSSELATTELRAHAAQKRRKHSPTSEGSEVQNVSDDSWSEESNCRTGRSDASIQFETFSTVSDTRSSVTHAGGSGSSSSHASGHQASLVRAVAPTLEQFDSWESFHGYLVKYMAQSYQINACVPLVHGGVEDLIFAVFVTGTTLEHNHALGRVNYEQYAFVRTSLNPQVTEAVNHDGSGRFGTV</sequence>
<gene>
    <name evidence="2" type="ORF">Pfra01_001860400</name>
</gene>
<reference evidence="2" key="1">
    <citation type="submission" date="2023-04" db="EMBL/GenBank/DDBJ databases">
        <title>Phytophthora fragariaefolia NBRC 109709.</title>
        <authorList>
            <person name="Ichikawa N."/>
            <person name="Sato H."/>
            <person name="Tonouchi N."/>
        </authorList>
    </citation>
    <scope>NUCLEOTIDE SEQUENCE</scope>
    <source>
        <strain evidence="2">NBRC 109709</strain>
    </source>
</reference>
<name>A0A9W6XYM6_9STRA</name>
<evidence type="ECO:0000256" key="1">
    <source>
        <dbReference type="SAM" id="MobiDB-lite"/>
    </source>
</evidence>
<feature type="compositionally biased region" description="Polar residues" evidence="1">
    <location>
        <begin position="1"/>
        <end position="10"/>
    </location>
</feature>
<comment type="caution">
    <text evidence="2">The sequence shown here is derived from an EMBL/GenBank/DDBJ whole genome shotgun (WGS) entry which is preliminary data.</text>
</comment>
<feature type="compositionally biased region" description="Polar residues" evidence="1">
    <location>
        <begin position="28"/>
        <end position="51"/>
    </location>
</feature>
<accession>A0A9W6XYM6</accession>
<dbReference type="EMBL" id="BSXT01002309">
    <property type="protein sequence ID" value="GMF48298.1"/>
    <property type="molecule type" value="Genomic_DNA"/>
</dbReference>
<feature type="compositionally biased region" description="Low complexity" evidence="1">
    <location>
        <begin position="70"/>
        <end position="87"/>
    </location>
</feature>
<proteinExistence type="predicted"/>
<keyword evidence="3" id="KW-1185">Reference proteome</keyword>
<feature type="region of interest" description="Disordered" evidence="1">
    <location>
        <begin position="1"/>
        <end position="51"/>
    </location>
</feature>
<dbReference type="AlphaFoldDB" id="A0A9W6XYM6"/>